<dbReference type="RefSeq" id="XP_027614369.1">
    <property type="nucleotide sequence ID" value="XM_027758568.1"/>
</dbReference>
<comment type="caution">
    <text evidence="2">The sequence shown here is derived from an EMBL/GenBank/DDBJ whole genome shotgun (WGS) entry which is preliminary data.</text>
</comment>
<dbReference type="OrthoDB" id="3022201at2759"/>
<feature type="chain" id="PRO_5019341629" evidence="1">
    <location>
        <begin position="22"/>
        <end position="268"/>
    </location>
</feature>
<gene>
    <name evidence="2" type="ORF">SCP_0505050</name>
</gene>
<dbReference type="EMBL" id="BFAD01000005">
    <property type="protein sequence ID" value="GBE83456.1"/>
    <property type="molecule type" value="Genomic_DNA"/>
</dbReference>
<dbReference type="Proteomes" id="UP000287166">
    <property type="component" value="Unassembled WGS sequence"/>
</dbReference>
<organism evidence="2 3">
    <name type="scientific">Sparassis crispa</name>
    <dbReference type="NCBI Taxonomy" id="139825"/>
    <lineage>
        <taxon>Eukaryota</taxon>
        <taxon>Fungi</taxon>
        <taxon>Dikarya</taxon>
        <taxon>Basidiomycota</taxon>
        <taxon>Agaricomycotina</taxon>
        <taxon>Agaricomycetes</taxon>
        <taxon>Polyporales</taxon>
        <taxon>Sparassidaceae</taxon>
        <taxon>Sparassis</taxon>
    </lineage>
</organism>
<dbReference type="AlphaFoldDB" id="A0A401GML7"/>
<name>A0A401GML7_9APHY</name>
<reference evidence="2 3" key="1">
    <citation type="journal article" date="2018" name="Sci. Rep.">
        <title>Genome sequence of the cauliflower mushroom Sparassis crispa (Hanabiratake) and its association with beneficial usage.</title>
        <authorList>
            <person name="Kiyama R."/>
            <person name="Furutani Y."/>
            <person name="Kawaguchi K."/>
            <person name="Nakanishi T."/>
        </authorList>
    </citation>
    <scope>NUCLEOTIDE SEQUENCE [LARGE SCALE GENOMIC DNA]</scope>
</reference>
<keyword evidence="1" id="KW-0732">Signal</keyword>
<proteinExistence type="predicted"/>
<sequence length="268" mass="28670">MLSTVAISALLVAASAAPSLALPVVPTSGREAVNWKDVGGGIVKTPFHFEHPYVARADGEALRIGRPFEVNKLPVHFPTFVSSHAARDSQFMARAEPTDREASYVNRVARDTGSAILNFLREEDPIMARAFEDELMARAELAGSEGVTDTAFARRSGKATTPPTSPTTAIPQAVSISWTGPANAEVAAMHAADFGGEDPKKWHEDKVHAFVSANTASLPGVTKARIRKAAHTGGTDPNEKEHITVNFLARNKIINSPQGGAWHVYTGR</sequence>
<protein>
    <submittedName>
        <fullName evidence="2">Uncharacterized protein</fullName>
    </submittedName>
</protein>
<accession>A0A401GML7</accession>
<evidence type="ECO:0000256" key="1">
    <source>
        <dbReference type="SAM" id="SignalP"/>
    </source>
</evidence>
<feature type="signal peptide" evidence="1">
    <location>
        <begin position="1"/>
        <end position="21"/>
    </location>
</feature>
<dbReference type="GeneID" id="38780373"/>
<evidence type="ECO:0000313" key="2">
    <source>
        <dbReference type="EMBL" id="GBE83456.1"/>
    </source>
</evidence>
<dbReference type="STRING" id="139825.A0A401GML7"/>
<evidence type="ECO:0000313" key="3">
    <source>
        <dbReference type="Proteomes" id="UP000287166"/>
    </source>
</evidence>
<dbReference type="InParanoid" id="A0A401GML7"/>
<keyword evidence="3" id="KW-1185">Reference proteome</keyword>